<name>A0A833VDL8_9POAL</name>
<sequence>MSMRTFPMIAQSTDRGCIYLDGNDPTHQQLAQDLDNSILVMDTCDGLNGAGSMLTVQIFLANVFGGHTFHYQYLKYTRTSFIIQLPQGLDRNQVVDMRNRWGEIANWKFQPWSADEEASYQPNRVKVRLHVTDFPLDFWHPKFIKQVLSCCGEVTHIDEGHVARNDRTCLKLWIYCIDPRRIPPVIDIPYINRFKTCAIQVIRWDYSGTFPEEAIYTVWEQRELGTRFRNNPNLPRYSLLAAHDKLLNFYARDGYT</sequence>
<protein>
    <recommendedName>
        <fullName evidence="3">DUF4283 domain-containing protein</fullName>
    </recommendedName>
</protein>
<comment type="caution">
    <text evidence="1">The sequence shown here is derived from an EMBL/GenBank/DDBJ whole genome shotgun (WGS) entry which is preliminary data.</text>
</comment>
<reference evidence="1" key="1">
    <citation type="submission" date="2020-01" db="EMBL/GenBank/DDBJ databases">
        <title>Genome sequence of Kobresia littledalei, the first chromosome-level genome in the family Cyperaceae.</title>
        <authorList>
            <person name="Qu G."/>
        </authorList>
    </citation>
    <scope>NUCLEOTIDE SEQUENCE</scope>
    <source>
        <strain evidence="1">C.B.Clarke</strain>
        <tissue evidence="1">Leaf</tissue>
    </source>
</reference>
<evidence type="ECO:0000313" key="2">
    <source>
        <dbReference type="Proteomes" id="UP000623129"/>
    </source>
</evidence>
<evidence type="ECO:0000313" key="1">
    <source>
        <dbReference type="EMBL" id="KAF3335382.1"/>
    </source>
</evidence>
<accession>A0A833VDL8</accession>
<organism evidence="1 2">
    <name type="scientific">Carex littledalei</name>
    <dbReference type="NCBI Taxonomy" id="544730"/>
    <lineage>
        <taxon>Eukaryota</taxon>
        <taxon>Viridiplantae</taxon>
        <taxon>Streptophyta</taxon>
        <taxon>Embryophyta</taxon>
        <taxon>Tracheophyta</taxon>
        <taxon>Spermatophyta</taxon>
        <taxon>Magnoliopsida</taxon>
        <taxon>Liliopsida</taxon>
        <taxon>Poales</taxon>
        <taxon>Cyperaceae</taxon>
        <taxon>Cyperoideae</taxon>
        <taxon>Cariceae</taxon>
        <taxon>Carex</taxon>
        <taxon>Carex subgen. Euthyceras</taxon>
    </lineage>
</organism>
<gene>
    <name evidence="1" type="ORF">FCM35_KLT19889</name>
</gene>
<dbReference type="EMBL" id="SWLB01000008">
    <property type="protein sequence ID" value="KAF3335382.1"/>
    <property type="molecule type" value="Genomic_DNA"/>
</dbReference>
<dbReference type="AlphaFoldDB" id="A0A833VDL8"/>
<proteinExistence type="predicted"/>
<dbReference type="Proteomes" id="UP000623129">
    <property type="component" value="Unassembled WGS sequence"/>
</dbReference>
<evidence type="ECO:0008006" key="3">
    <source>
        <dbReference type="Google" id="ProtNLM"/>
    </source>
</evidence>
<keyword evidence="2" id="KW-1185">Reference proteome</keyword>